<feature type="region of interest" description="Disordered" evidence="1">
    <location>
        <begin position="1"/>
        <end position="67"/>
    </location>
</feature>
<feature type="compositionally biased region" description="Polar residues" evidence="1">
    <location>
        <begin position="125"/>
        <end position="150"/>
    </location>
</feature>
<reference evidence="2 3" key="1">
    <citation type="journal article" date="2024" name="BMC Genomics">
        <title>Genome assembly of redclaw crayfish (Cherax quadricarinatus) provides insights into its immune adaptation and hypoxia tolerance.</title>
        <authorList>
            <person name="Liu Z."/>
            <person name="Zheng J."/>
            <person name="Li H."/>
            <person name="Fang K."/>
            <person name="Wang S."/>
            <person name="He J."/>
            <person name="Zhou D."/>
            <person name="Weng S."/>
            <person name="Chi M."/>
            <person name="Gu Z."/>
            <person name="He J."/>
            <person name="Li F."/>
            <person name="Wang M."/>
        </authorList>
    </citation>
    <scope>NUCLEOTIDE SEQUENCE [LARGE SCALE GENOMIC DNA]</scope>
    <source>
        <strain evidence="2">ZL_2023a</strain>
    </source>
</reference>
<dbReference type="SUPFAM" id="SSF101447">
    <property type="entry name" value="Formin homology 2 domain (FH2 domain)"/>
    <property type="match status" value="1"/>
</dbReference>
<accession>A0AAW0YKS5</accession>
<feature type="region of interest" description="Disordered" evidence="1">
    <location>
        <begin position="393"/>
        <end position="414"/>
    </location>
</feature>
<feature type="compositionally biased region" description="Basic and acidic residues" evidence="1">
    <location>
        <begin position="152"/>
        <end position="172"/>
    </location>
</feature>
<gene>
    <name evidence="2" type="ORF">OTU49_004048</name>
</gene>
<feature type="compositionally biased region" description="Pro residues" evidence="1">
    <location>
        <begin position="1"/>
        <end position="19"/>
    </location>
</feature>
<feature type="compositionally biased region" description="Low complexity" evidence="1">
    <location>
        <begin position="105"/>
        <end position="120"/>
    </location>
</feature>
<proteinExistence type="predicted"/>
<feature type="region of interest" description="Disordered" evidence="1">
    <location>
        <begin position="309"/>
        <end position="336"/>
    </location>
</feature>
<evidence type="ECO:0000256" key="1">
    <source>
        <dbReference type="SAM" id="MobiDB-lite"/>
    </source>
</evidence>
<feature type="compositionally biased region" description="Basic and acidic residues" evidence="1">
    <location>
        <begin position="403"/>
        <end position="414"/>
    </location>
</feature>
<name>A0AAW0YKS5_CHEQU</name>
<feature type="region of interest" description="Disordered" evidence="1">
    <location>
        <begin position="105"/>
        <end position="295"/>
    </location>
</feature>
<evidence type="ECO:0000313" key="3">
    <source>
        <dbReference type="Proteomes" id="UP001445076"/>
    </source>
</evidence>
<dbReference type="AlphaFoldDB" id="A0AAW0YKS5"/>
<feature type="non-terminal residue" evidence="2">
    <location>
        <position position="1"/>
    </location>
</feature>
<evidence type="ECO:0000313" key="2">
    <source>
        <dbReference type="EMBL" id="KAK8753354.1"/>
    </source>
</evidence>
<keyword evidence="3" id="KW-1185">Reference proteome</keyword>
<protein>
    <submittedName>
        <fullName evidence="2">Uncharacterized protein</fullName>
    </submittedName>
</protein>
<organism evidence="2 3">
    <name type="scientific">Cherax quadricarinatus</name>
    <name type="common">Australian red claw crayfish</name>
    <dbReference type="NCBI Taxonomy" id="27406"/>
    <lineage>
        <taxon>Eukaryota</taxon>
        <taxon>Metazoa</taxon>
        <taxon>Ecdysozoa</taxon>
        <taxon>Arthropoda</taxon>
        <taxon>Crustacea</taxon>
        <taxon>Multicrustacea</taxon>
        <taxon>Malacostraca</taxon>
        <taxon>Eumalacostraca</taxon>
        <taxon>Eucarida</taxon>
        <taxon>Decapoda</taxon>
        <taxon>Pleocyemata</taxon>
        <taxon>Astacidea</taxon>
        <taxon>Parastacoidea</taxon>
        <taxon>Parastacidae</taxon>
        <taxon>Cherax</taxon>
    </lineage>
</organism>
<comment type="caution">
    <text evidence="2">The sequence shown here is derived from an EMBL/GenBank/DDBJ whole genome shotgun (WGS) entry which is preliminary data.</text>
</comment>
<feature type="compositionally biased region" description="Polar residues" evidence="1">
    <location>
        <begin position="190"/>
        <end position="200"/>
    </location>
</feature>
<dbReference type="EMBL" id="JARKIK010000003">
    <property type="protein sequence ID" value="KAK8753354.1"/>
    <property type="molecule type" value="Genomic_DNA"/>
</dbReference>
<sequence length="414" mass="45060">QQSPPPPPPPPPPPLPPPHQHSQQYSYSQHNAPPPLRQHPEQLQQHCSLRHQEQPQHQDQQFQQISRPVSSVNNAVLNPNLTIVAATTVSGNVRNCSGISVSVGASTGASTSSNAGAMAGTGSGQSSAQTTVMDNTPPTTPESIISNISDSPRGDTETAKLDDSSKSGRDSSEVELECLGDTTKLDQFSEDSNTMDSTLGSEPRRRVRLNPPVKRQHEGHLAQVIMADGEGSETEEGPSTPAVPKRRRRGPRARASNDPEDEEGTRKGSCQGAFIGRRRRRHSSSRGGKDQGASCWDSNLAVASGFVEPDSRATREAGISSHSRPVLQVDDDPETSGLSALSLACSAARRSRYNFCQELDPDLDASKRIAVLQSRIQELKRTYMQVKTELASVERRRKKLRRKEREKESKPEPT</sequence>
<dbReference type="Proteomes" id="UP001445076">
    <property type="component" value="Unassembled WGS sequence"/>
</dbReference>
<feature type="compositionally biased region" description="Low complexity" evidence="1">
    <location>
        <begin position="20"/>
        <end position="30"/>
    </location>
</feature>